<feature type="compositionally biased region" description="Polar residues" evidence="3">
    <location>
        <begin position="25"/>
        <end position="45"/>
    </location>
</feature>
<dbReference type="STRING" id="1165861.A0A0L0VF62"/>
<evidence type="ECO:0000256" key="1">
    <source>
        <dbReference type="ARBA" id="ARBA00022664"/>
    </source>
</evidence>
<gene>
    <name evidence="5" type="ORF">PSTG_08788</name>
</gene>
<feature type="compositionally biased region" description="Pro residues" evidence="3">
    <location>
        <begin position="1"/>
        <end position="10"/>
    </location>
</feature>
<dbReference type="SMART" id="SM00343">
    <property type="entry name" value="ZnF_C2HC"/>
    <property type="match status" value="1"/>
</dbReference>
<keyword evidence="2" id="KW-0862">Zinc</keyword>
<evidence type="ECO:0000259" key="4">
    <source>
        <dbReference type="PROSITE" id="PS50158"/>
    </source>
</evidence>
<feature type="compositionally biased region" description="Pro residues" evidence="3">
    <location>
        <begin position="183"/>
        <end position="198"/>
    </location>
</feature>
<reference evidence="6" key="1">
    <citation type="submission" date="2014-03" db="EMBL/GenBank/DDBJ databases">
        <title>The Genome Sequence of Puccinia striiformis f. sp. tritici PST-78.</title>
        <authorList>
            <consortium name="The Broad Institute Genome Sequencing Platform"/>
            <person name="Cuomo C."/>
            <person name="Hulbert S."/>
            <person name="Chen X."/>
            <person name="Walker B."/>
            <person name="Young S.K."/>
            <person name="Zeng Q."/>
            <person name="Gargeya S."/>
            <person name="Fitzgerald M."/>
            <person name="Haas B."/>
            <person name="Abouelleil A."/>
            <person name="Alvarado L."/>
            <person name="Arachchi H.M."/>
            <person name="Berlin A.M."/>
            <person name="Chapman S.B."/>
            <person name="Goldberg J."/>
            <person name="Griggs A."/>
            <person name="Gujja S."/>
            <person name="Hansen M."/>
            <person name="Howarth C."/>
            <person name="Imamovic A."/>
            <person name="Larimer J."/>
            <person name="McCowan C."/>
            <person name="Montmayeur A."/>
            <person name="Murphy C."/>
            <person name="Neiman D."/>
            <person name="Pearson M."/>
            <person name="Priest M."/>
            <person name="Roberts A."/>
            <person name="Saif S."/>
            <person name="Shea T."/>
            <person name="Sisk P."/>
            <person name="Sykes S."/>
            <person name="Wortman J."/>
            <person name="Nusbaum C."/>
            <person name="Birren B."/>
        </authorList>
    </citation>
    <scope>NUCLEOTIDE SEQUENCE [LARGE SCALE GENOMIC DNA]</scope>
    <source>
        <strain evidence="6">race PST-78</strain>
    </source>
</reference>
<comment type="caution">
    <text evidence="5">The sequence shown here is derived from an EMBL/GenBank/DDBJ whole genome shotgun (WGS) entry which is preliminary data.</text>
</comment>
<dbReference type="Gene3D" id="4.10.60.10">
    <property type="entry name" value="Zinc finger, CCHC-type"/>
    <property type="match status" value="1"/>
</dbReference>
<accession>A0A0L0VF62</accession>
<keyword evidence="6" id="KW-1185">Reference proteome</keyword>
<sequence length="992" mass="110788">MANKDPPSPPYLADNELPNIRHPKTTPTPLTAGSARNNLIQQQARTQHDGLTMPFLTSPADLIRAKQKQPGRPTNPQHPNPTPQPQTFTPSSYNSHTATPIFNNPMMHQPTPNIRVIIPTTADNPIILAPHVDSPIPSPPPPPHFFAHPVYTPHPSMPDFSQAPHAQHPQYLYMPYPYPFPHFPNPAPQPPPPHPATPPDHHSSPDSYHRPSQYDYRLRRMEEADRRNASTAMGNVVKMIQHEHRLLADGKNYRKWAPATADNHHAPEKEEEEEPSEVDANAVRHNNCHICRQPGHYANDCPSRKKPPAQRPNQHYNKPPYSSYPNQYHSYCPIIVAPNFSPYGHVPQFPPNTSAQRQNNLQQHHQTPNPTPLASQNPPRGYDSYKTAYPRQRPQSMTAKNVDVGNIDNELTELQMNGDPSADAVGFAPEVITDTGASNHLTGNRLALSDFRTFHKPIPLRVATDGCRDCVTGMGTLIFPGRNGMTVSVKGVMYCEQARSTLISPSALRWAKLTISYDSQSDAFLFKSPEGELLLESFLDRLCRSWTLPQPIRPASMSSPPSVPKIPVSTFTEVSSNVFTSPEPMTHHDTKTAMPISLPDSSEISSTIFSFPVNKPNFDWHASDLTKDETELLFWHCLFGHCGLRRICKMIKLKLGIGLPEKIPTGDIKCPVCMIAKGTRTNTLLPTYRPVMPLDIIAADLMGPFEIPTFGGGKYVLAIRDIATSYSKVKILRTKGEAYENTVQQQELLQEQIDKHCKTPSPATPKTYRDILKHPDKEAWLGVIQDELQNLFRHQTWTIELVPDGKRVMGSELAPLAHPAHDGKLIKLKAWYVAKGYAQIAGVEFQDTFAPTATSVTDRLTVTAKCNWPVYSFDFVAAYLHSLIDEEVWVRPPEGLDVPKGYACKLMKALYAPPAKGAIWVHVGDGVVSGSNDDILQKLENELKDCLEIKWTAGVETIVGVKVTRTAEGFLLRQKKLVDNILQDHWDRVTVA</sequence>
<feature type="region of interest" description="Disordered" evidence="3">
    <location>
        <begin position="260"/>
        <end position="279"/>
    </location>
</feature>
<keyword evidence="1" id="KW-0507">mRNA processing</keyword>
<evidence type="ECO:0000313" key="6">
    <source>
        <dbReference type="Proteomes" id="UP000054564"/>
    </source>
</evidence>
<evidence type="ECO:0000313" key="5">
    <source>
        <dbReference type="EMBL" id="KNE97915.1"/>
    </source>
</evidence>
<dbReference type="EMBL" id="AJIL01000062">
    <property type="protein sequence ID" value="KNE97915.1"/>
    <property type="molecule type" value="Genomic_DNA"/>
</dbReference>
<evidence type="ECO:0000256" key="2">
    <source>
        <dbReference type="PROSITE-ProRule" id="PRU00047"/>
    </source>
</evidence>
<dbReference type="InterPro" id="IPR036875">
    <property type="entry name" value="Znf_CCHC_sf"/>
</dbReference>
<protein>
    <recommendedName>
        <fullName evidence="4">CCHC-type domain-containing protein</fullName>
    </recommendedName>
</protein>
<dbReference type="Pfam" id="PF00098">
    <property type="entry name" value="zf-CCHC"/>
    <property type="match status" value="1"/>
</dbReference>
<dbReference type="GO" id="GO:0006397">
    <property type="term" value="P:mRNA processing"/>
    <property type="evidence" value="ECO:0007669"/>
    <property type="project" value="UniProtKB-KW"/>
</dbReference>
<name>A0A0L0VF62_9BASI</name>
<dbReference type="GO" id="GO:0003676">
    <property type="term" value="F:nucleic acid binding"/>
    <property type="evidence" value="ECO:0007669"/>
    <property type="project" value="InterPro"/>
</dbReference>
<evidence type="ECO:0000256" key="3">
    <source>
        <dbReference type="SAM" id="MobiDB-lite"/>
    </source>
</evidence>
<dbReference type="Pfam" id="PF07727">
    <property type="entry name" value="RVT_2"/>
    <property type="match status" value="1"/>
</dbReference>
<dbReference type="AlphaFoldDB" id="A0A0L0VF62"/>
<organism evidence="5 6">
    <name type="scientific">Puccinia striiformis f. sp. tritici PST-78</name>
    <dbReference type="NCBI Taxonomy" id="1165861"/>
    <lineage>
        <taxon>Eukaryota</taxon>
        <taxon>Fungi</taxon>
        <taxon>Dikarya</taxon>
        <taxon>Basidiomycota</taxon>
        <taxon>Pucciniomycotina</taxon>
        <taxon>Pucciniomycetes</taxon>
        <taxon>Pucciniales</taxon>
        <taxon>Pucciniaceae</taxon>
        <taxon>Puccinia</taxon>
    </lineage>
</organism>
<dbReference type="PROSITE" id="PS50158">
    <property type="entry name" value="ZF_CCHC"/>
    <property type="match status" value="1"/>
</dbReference>
<feature type="domain" description="CCHC-type" evidence="4">
    <location>
        <begin position="288"/>
        <end position="303"/>
    </location>
</feature>
<feature type="region of interest" description="Disordered" evidence="3">
    <location>
        <begin position="345"/>
        <end position="383"/>
    </location>
</feature>
<feature type="region of interest" description="Disordered" evidence="3">
    <location>
        <begin position="66"/>
        <end position="98"/>
    </location>
</feature>
<dbReference type="SUPFAM" id="SSF57756">
    <property type="entry name" value="Retrovirus zinc finger-like domains"/>
    <property type="match status" value="1"/>
</dbReference>
<dbReference type="Proteomes" id="UP000054564">
    <property type="component" value="Unassembled WGS sequence"/>
</dbReference>
<feature type="compositionally biased region" description="Basic and acidic residues" evidence="3">
    <location>
        <begin position="199"/>
        <end position="209"/>
    </location>
</feature>
<feature type="region of interest" description="Disordered" evidence="3">
    <location>
        <begin position="183"/>
        <end position="211"/>
    </location>
</feature>
<feature type="region of interest" description="Disordered" evidence="3">
    <location>
        <begin position="299"/>
        <end position="322"/>
    </location>
</feature>
<dbReference type="InterPro" id="IPR013103">
    <property type="entry name" value="RVT_2"/>
</dbReference>
<dbReference type="GO" id="GO:0008270">
    <property type="term" value="F:zinc ion binding"/>
    <property type="evidence" value="ECO:0007669"/>
    <property type="project" value="UniProtKB-KW"/>
</dbReference>
<dbReference type="InterPro" id="IPR054722">
    <property type="entry name" value="PolX-like_BBD"/>
</dbReference>
<proteinExistence type="predicted"/>
<keyword evidence="2" id="KW-0863">Zinc-finger</keyword>
<dbReference type="Pfam" id="PF22936">
    <property type="entry name" value="Pol_BBD"/>
    <property type="match status" value="1"/>
</dbReference>
<feature type="compositionally biased region" description="Polar residues" evidence="3">
    <location>
        <begin position="351"/>
        <end position="378"/>
    </location>
</feature>
<dbReference type="OrthoDB" id="2517831at2759"/>
<feature type="region of interest" description="Disordered" evidence="3">
    <location>
        <begin position="1"/>
        <end position="54"/>
    </location>
</feature>
<dbReference type="InterPro" id="IPR001878">
    <property type="entry name" value="Znf_CCHC"/>
</dbReference>
<keyword evidence="2" id="KW-0479">Metal-binding</keyword>